<feature type="domain" description="Nudix hydrolase" evidence="2">
    <location>
        <begin position="80"/>
        <end position="225"/>
    </location>
</feature>
<dbReference type="AlphaFoldDB" id="A0A7S4KVA4"/>
<protein>
    <recommendedName>
        <fullName evidence="2">Nudix hydrolase domain-containing protein</fullName>
    </recommendedName>
</protein>
<accession>A0A7S4KVA4</accession>
<dbReference type="InterPro" id="IPR015797">
    <property type="entry name" value="NUDIX_hydrolase-like_dom_sf"/>
</dbReference>
<dbReference type="InterPro" id="IPR000086">
    <property type="entry name" value="NUDIX_hydrolase_dom"/>
</dbReference>
<evidence type="ECO:0000313" key="3">
    <source>
        <dbReference type="EMBL" id="CAE2306485.1"/>
    </source>
</evidence>
<dbReference type="GO" id="GO:0016787">
    <property type="term" value="F:hydrolase activity"/>
    <property type="evidence" value="ECO:0007669"/>
    <property type="project" value="UniProtKB-KW"/>
</dbReference>
<dbReference type="PANTHER" id="PTHR43736">
    <property type="entry name" value="ADP-RIBOSE PYROPHOSPHATASE"/>
    <property type="match status" value="1"/>
</dbReference>
<dbReference type="Gene3D" id="3.90.79.10">
    <property type="entry name" value="Nucleoside Triphosphate Pyrophosphohydrolase"/>
    <property type="match status" value="1"/>
</dbReference>
<keyword evidence="1" id="KW-0378">Hydrolase</keyword>
<dbReference type="PROSITE" id="PS51462">
    <property type="entry name" value="NUDIX"/>
    <property type="match status" value="1"/>
</dbReference>
<dbReference type="CDD" id="cd04673">
    <property type="entry name" value="NUDIX_ADPRase"/>
    <property type="match status" value="1"/>
</dbReference>
<dbReference type="Pfam" id="PF00293">
    <property type="entry name" value="NUDIX"/>
    <property type="match status" value="1"/>
</dbReference>
<evidence type="ECO:0000259" key="2">
    <source>
        <dbReference type="PROSITE" id="PS51462"/>
    </source>
</evidence>
<dbReference type="InterPro" id="IPR020084">
    <property type="entry name" value="NUDIX_hydrolase_CS"/>
</dbReference>
<organism evidence="3">
    <name type="scientific">Guillardia theta</name>
    <name type="common">Cryptophyte</name>
    <name type="synonym">Cryptomonas phi</name>
    <dbReference type="NCBI Taxonomy" id="55529"/>
    <lineage>
        <taxon>Eukaryota</taxon>
        <taxon>Cryptophyceae</taxon>
        <taxon>Pyrenomonadales</taxon>
        <taxon>Geminigeraceae</taxon>
        <taxon>Guillardia</taxon>
    </lineage>
</organism>
<gene>
    <name evidence="3" type="ORF">GTHE00462_LOCUS18881</name>
</gene>
<reference evidence="3" key="1">
    <citation type="submission" date="2021-01" db="EMBL/GenBank/DDBJ databases">
        <authorList>
            <person name="Corre E."/>
            <person name="Pelletier E."/>
            <person name="Niang G."/>
            <person name="Scheremetjew M."/>
            <person name="Finn R."/>
            <person name="Kale V."/>
            <person name="Holt S."/>
            <person name="Cochrane G."/>
            <person name="Meng A."/>
            <person name="Brown T."/>
            <person name="Cohen L."/>
        </authorList>
    </citation>
    <scope>NUCLEOTIDE SEQUENCE</scope>
    <source>
        <strain evidence="3">CCMP 2712</strain>
    </source>
</reference>
<dbReference type="OMA" id="AMDARWW"/>
<proteinExistence type="predicted"/>
<dbReference type="SUPFAM" id="SSF55811">
    <property type="entry name" value="Nudix"/>
    <property type="match status" value="1"/>
</dbReference>
<sequence>MVSAVFYASYPAQGFMLSTPIHRKVARISGNYRNKGFPASLLRSDDKIQIQRQSTTQPRSIYPVMSQNRIEPESQAENMKPRSAVAVAGCRLLPSGETEWLLIKRGKPPSYGEWSLPGGSVELGESTIAAARRELCEETRLSSNDVKFFEDSFMTSDAIVKDARSDVTLFHYVIAQLFAEIKPEAQVVAGDDALDVGWFTKEKIRESSFGAVSPGVLRVVERAEELRRAGCLKLD</sequence>
<dbReference type="PROSITE" id="PS00893">
    <property type="entry name" value="NUDIX_BOX"/>
    <property type="match status" value="1"/>
</dbReference>
<evidence type="ECO:0000256" key="1">
    <source>
        <dbReference type="ARBA" id="ARBA00022801"/>
    </source>
</evidence>
<dbReference type="EMBL" id="HBKN01024159">
    <property type="protein sequence ID" value="CAE2306485.1"/>
    <property type="molecule type" value="Transcribed_RNA"/>
</dbReference>
<name>A0A7S4KVA4_GUITH</name>
<dbReference type="PANTHER" id="PTHR43736:SF1">
    <property type="entry name" value="DIHYDRONEOPTERIN TRIPHOSPHATE DIPHOSPHATASE"/>
    <property type="match status" value="1"/>
</dbReference>